<dbReference type="RefSeq" id="XP_003107160.1">
    <property type="nucleotide sequence ID" value="XM_003107112.1"/>
</dbReference>
<dbReference type="CTD" id="9805170"/>
<dbReference type="OrthoDB" id="6155966at2759"/>
<organism evidence="6">
    <name type="scientific">Caenorhabditis remanei</name>
    <name type="common">Caenorhabditis vulgaris</name>
    <dbReference type="NCBI Taxonomy" id="31234"/>
    <lineage>
        <taxon>Eukaryota</taxon>
        <taxon>Metazoa</taxon>
        <taxon>Ecdysozoa</taxon>
        <taxon>Nematoda</taxon>
        <taxon>Chromadorea</taxon>
        <taxon>Rhabditida</taxon>
        <taxon>Rhabditina</taxon>
        <taxon>Rhabditomorpha</taxon>
        <taxon>Rhabditoidea</taxon>
        <taxon>Rhabditidae</taxon>
        <taxon>Peloderinae</taxon>
        <taxon>Caenorhabditis</taxon>
    </lineage>
</organism>
<feature type="compositionally biased region" description="Low complexity" evidence="2">
    <location>
        <begin position="185"/>
        <end position="197"/>
    </location>
</feature>
<dbReference type="KEGG" id="crq:GCK72_007648"/>
<accession>E3M9C0</accession>
<evidence type="ECO:0000313" key="6">
    <source>
        <dbReference type="Proteomes" id="UP000008281"/>
    </source>
</evidence>
<evidence type="ECO:0000313" key="5">
    <source>
        <dbReference type="EMBL" id="KAF1767689.1"/>
    </source>
</evidence>
<dbReference type="Gene3D" id="3.30.160.60">
    <property type="entry name" value="Classic Zinc Finger"/>
    <property type="match status" value="1"/>
</dbReference>
<evidence type="ECO:0000256" key="2">
    <source>
        <dbReference type="SAM" id="MobiDB-lite"/>
    </source>
</evidence>
<name>E3M9C0_CAERE</name>
<keyword evidence="1" id="KW-0863">Zinc-finger</keyword>
<proteinExistence type="predicted"/>
<dbReference type="Proteomes" id="UP000483820">
    <property type="component" value="Chromosome II"/>
</dbReference>
<protein>
    <recommendedName>
        <fullName evidence="3">C2H2-type domain-containing protein</fullName>
    </recommendedName>
</protein>
<evidence type="ECO:0000313" key="4">
    <source>
        <dbReference type="EMBL" id="EFO96218.1"/>
    </source>
</evidence>
<reference evidence="5 7" key="2">
    <citation type="submission" date="2019-12" db="EMBL/GenBank/DDBJ databases">
        <title>Chromosome-level assembly of the Caenorhabditis remanei genome.</title>
        <authorList>
            <person name="Teterina A.A."/>
            <person name="Willis J.H."/>
            <person name="Phillips P.C."/>
        </authorList>
    </citation>
    <scope>NUCLEOTIDE SEQUENCE [LARGE SCALE GENOMIC DNA]</scope>
    <source>
        <strain evidence="5 7">PX506</strain>
        <tissue evidence="5">Whole organism</tissue>
    </source>
</reference>
<reference evidence="4" key="1">
    <citation type="submission" date="2007-07" db="EMBL/GenBank/DDBJ databases">
        <title>PCAP assembly of the Caenorhabditis remanei genome.</title>
        <authorList>
            <consortium name="The Caenorhabditis remanei Sequencing Consortium"/>
            <person name="Wilson R.K."/>
        </authorList>
    </citation>
    <scope>NUCLEOTIDE SEQUENCE [LARGE SCALE GENOMIC DNA]</scope>
    <source>
        <strain evidence="4">PB4641</strain>
    </source>
</reference>
<dbReference type="SMART" id="SM00355">
    <property type="entry name" value="ZnF_C2H2"/>
    <property type="match status" value="3"/>
</dbReference>
<dbReference type="EMBL" id="DS268430">
    <property type="protein sequence ID" value="EFO96218.1"/>
    <property type="molecule type" value="Genomic_DNA"/>
</dbReference>
<evidence type="ECO:0000259" key="3">
    <source>
        <dbReference type="PROSITE" id="PS50157"/>
    </source>
</evidence>
<keyword evidence="1" id="KW-0862">Zinc</keyword>
<feature type="domain" description="C2H2-type" evidence="3">
    <location>
        <begin position="18"/>
        <end position="46"/>
    </location>
</feature>
<dbReference type="GeneID" id="9805170"/>
<keyword evidence="6" id="KW-1185">Reference proteome</keyword>
<keyword evidence="1" id="KW-0479">Metal-binding</keyword>
<dbReference type="Proteomes" id="UP000008281">
    <property type="component" value="Unassembled WGS sequence"/>
</dbReference>
<feature type="domain" description="C2H2-type" evidence="3">
    <location>
        <begin position="72"/>
        <end position="100"/>
    </location>
</feature>
<evidence type="ECO:0000256" key="1">
    <source>
        <dbReference type="PROSITE-ProRule" id="PRU00042"/>
    </source>
</evidence>
<sequence>MPFRPVDQLKCPELKGDFKCGDCDKSFCHAASMRRHRANFHGDSQKCLLCNSAISSDVRRHMFTEHNIDKTYTCTCCKWSFRTKKELMSHNKSMSNGGVPGEAVAIAINTKKTDKNTISDSEKPASEDDELASFLVDLITCQKSDLTQQPSFDSILATFMKEVAETGSSAPQMPREGSESGIEVSPPTTTETSPSTSAINLAQKTQRSHKRRSLSDICSALVLKKCK</sequence>
<dbReference type="PROSITE" id="PS50157">
    <property type="entry name" value="ZINC_FINGER_C2H2_2"/>
    <property type="match status" value="2"/>
</dbReference>
<gene>
    <name evidence="4" type="ORF">CRE_14516</name>
    <name evidence="5" type="ORF">GCK72_007648</name>
</gene>
<dbReference type="EMBL" id="WUAV01000002">
    <property type="protein sequence ID" value="KAF1767689.1"/>
    <property type="molecule type" value="Genomic_DNA"/>
</dbReference>
<dbReference type="HOGENOM" id="CLU_098401_0_0_1"/>
<dbReference type="InParanoid" id="E3M9C0"/>
<feature type="region of interest" description="Disordered" evidence="2">
    <location>
        <begin position="166"/>
        <end position="213"/>
    </location>
</feature>
<dbReference type="PROSITE" id="PS00028">
    <property type="entry name" value="ZINC_FINGER_C2H2_1"/>
    <property type="match status" value="1"/>
</dbReference>
<dbReference type="GO" id="GO:0008270">
    <property type="term" value="F:zinc ion binding"/>
    <property type="evidence" value="ECO:0007669"/>
    <property type="project" value="UniProtKB-KW"/>
</dbReference>
<dbReference type="eggNOG" id="KOG1721">
    <property type="taxonomic scope" value="Eukaryota"/>
</dbReference>
<dbReference type="STRING" id="31234.E3M9C0"/>
<dbReference type="AlphaFoldDB" id="E3M9C0"/>
<dbReference type="InterPro" id="IPR013087">
    <property type="entry name" value="Znf_C2H2_type"/>
</dbReference>
<evidence type="ECO:0000313" key="7">
    <source>
        <dbReference type="Proteomes" id="UP000483820"/>
    </source>
</evidence>